<dbReference type="SUPFAM" id="SSF56281">
    <property type="entry name" value="Metallo-hydrolase/oxidoreductase"/>
    <property type="match status" value="1"/>
</dbReference>
<comment type="similarity">
    <text evidence="5">Belongs to the UPF0173 family.</text>
</comment>
<dbReference type="Proteomes" id="UP000321157">
    <property type="component" value="Unassembled WGS sequence"/>
</dbReference>
<evidence type="ECO:0000313" key="8">
    <source>
        <dbReference type="Proteomes" id="UP000321157"/>
    </source>
</evidence>
<dbReference type="Pfam" id="PF12706">
    <property type="entry name" value="Lactamase_B_2"/>
    <property type="match status" value="1"/>
</dbReference>
<dbReference type="EMBL" id="BJXX01000008">
    <property type="protein sequence ID" value="GEN32603.1"/>
    <property type="molecule type" value="Genomic_DNA"/>
</dbReference>
<keyword evidence="8" id="KW-1185">Reference proteome</keyword>
<sequence>MKITYHGHSCIQVSHQGKSVIIDPFLTGNALAKAKPEEIEVQYVLLTHAHGDHISDALTIAKRNNATVVATHELATYMGWQGVKVHGMNLGGAYEFDFGTVKMTQAFHSSAIVLDDEQKIIYGGMPGGFLVTMGGKTLYHLGDTSLFSDLKMIGERNTIDIAFVPIGDNFTMGPEDALQASEWVGAKLTVPVHYNTFPVIKQNPEAFVHGLESRGLRGKVMTVGEELEI</sequence>
<dbReference type="PANTHER" id="PTHR43546">
    <property type="entry name" value="UPF0173 METAL-DEPENDENT HYDROLASE MJ1163-RELATED"/>
    <property type="match status" value="1"/>
</dbReference>
<protein>
    <recommendedName>
        <fullName evidence="5">UPF0173 metal-dependent hydrolase ADA01nite_00630</fullName>
    </recommendedName>
</protein>
<evidence type="ECO:0000313" key="7">
    <source>
        <dbReference type="EMBL" id="GEN32603.1"/>
    </source>
</evidence>
<comment type="catalytic activity">
    <reaction evidence="2">
        <text>3',5'-cyclic CMP + H2O = CMP + H(+)</text>
        <dbReference type="Rhea" id="RHEA:72675"/>
        <dbReference type="ChEBI" id="CHEBI:15377"/>
        <dbReference type="ChEBI" id="CHEBI:15378"/>
        <dbReference type="ChEBI" id="CHEBI:58003"/>
        <dbReference type="ChEBI" id="CHEBI:60377"/>
    </reaction>
    <physiologicalReaction direction="left-to-right" evidence="2">
        <dbReference type="Rhea" id="RHEA:72676"/>
    </physiologicalReaction>
</comment>
<evidence type="ECO:0000256" key="5">
    <source>
        <dbReference type="HAMAP-Rule" id="MF_00457"/>
    </source>
</evidence>
<comment type="catalytic activity">
    <reaction evidence="4">
        <text>3',5'-cyclic UMP + H2O = UMP + H(+)</text>
        <dbReference type="Rhea" id="RHEA:70575"/>
        <dbReference type="ChEBI" id="CHEBI:15377"/>
        <dbReference type="ChEBI" id="CHEBI:15378"/>
        <dbReference type="ChEBI" id="CHEBI:57865"/>
        <dbReference type="ChEBI" id="CHEBI:184387"/>
    </reaction>
    <physiologicalReaction direction="left-to-right" evidence="4">
        <dbReference type="Rhea" id="RHEA:70576"/>
    </physiologicalReaction>
</comment>
<reference evidence="7 8" key="1">
    <citation type="submission" date="2019-07" db="EMBL/GenBank/DDBJ databases">
        <title>Whole genome shotgun sequence of Aneurinibacillus danicus NBRC 102444.</title>
        <authorList>
            <person name="Hosoyama A."/>
            <person name="Uohara A."/>
            <person name="Ohji S."/>
            <person name="Ichikawa N."/>
        </authorList>
    </citation>
    <scope>NUCLEOTIDE SEQUENCE [LARGE SCALE GENOMIC DNA]</scope>
    <source>
        <strain evidence="7 8">NBRC 102444</strain>
    </source>
</reference>
<dbReference type="NCBIfam" id="NF001911">
    <property type="entry name" value="PRK00685.1"/>
    <property type="match status" value="1"/>
</dbReference>
<name>A0A511V4B5_9BACL</name>
<dbReference type="AlphaFoldDB" id="A0A511V4B5"/>
<dbReference type="InterPro" id="IPR036866">
    <property type="entry name" value="RibonucZ/Hydroxyglut_hydro"/>
</dbReference>
<dbReference type="GO" id="GO:0016787">
    <property type="term" value="F:hydrolase activity"/>
    <property type="evidence" value="ECO:0007669"/>
    <property type="project" value="UniProtKB-UniRule"/>
</dbReference>
<evidence type="ECO:0000256" key="2">
    <source>
        <dbReference type="ARBA" id="ARBA00034221"/>
    </source>
</evidence>
<gene>
    <name evidence="7" type="primary">ytkL</name>
    <name evidence="7" type="ORF">ADA01nite_00630</name>
</gene>
<dbReference type="Gene3D" id="3.60.15.10">
    <property type="entry name" value="Ribonuclease Z/Hydroxyacylglutathione hydrolase-like"/>
    <property type="match status" value="1"/>
</dbReference>
<organism evidence="7 8">
    <name type="scientific">Aneurinibacillus danicus</name>
    <dbReference type="NCBI Taxonomy" id="267746"/>
    <lineage>
        <taxon>Bacteria</taxon>
        <taxon>Bacillati</taxon>
        <taxon>Bacillota</taxon>
        <taxon>Bacilli</taxon>
        <taxon>Bacillales</taxon>
        <taxon>Paenibacillaceae</taxon>
        <taxon>Aneurinibacillus group</taxon>
        <taxon>Aneurinibacillus</taxon>
    </lineage>
</organism>
<proteinExistence type="inferred from homology"/>
<keyword evidence="1 5" id="KW-0378">Hydrolase</keyword>
<accession>A0A511V4B5</accession>
<evidence type="ECO:0000256" key="4">
    <source>
        <dbReference type="ARBA" id="ARBA00048505"/>
    </source>
</evidence>
<dbReference type="OrthoDB" id="9789133at2"/>
<evidence type="ECO:0000259" key="6">
    <source>
        <dbReference type="SMART" id="SM00849"/>
    </source>
</evidence>
<comment type="caution">
    <text evidence="7">The sequence shown here is derived from an EMBL/GenBank/DDBJ whole genome shotgun (WGS) entry which is preliminary data.</text>
</comment>
<dbReference type="InterPro" id="IPR001279">
    <property type="entry name" value="Metallo-B-lactamas"/>
</dbReference>
<dbReference type="InterPro" id="IPR050114">
    <property type="entry name" value="UPF0173_UPF0282_UlaG_hydrolase"/>
</dbReference>
<feature type="domain" description="Metallo-beta-lactamase" evidence="6">
    <location>
        <begin position="7"/>
        <end position="193"/>
    </location>
</feature>
<dbReference type="SMART" id="SM00849">
    <property type="entry name" value="Lactamase_B"/>
    <property type="match status" value="1"/>
</dbReference>
<dbReference type="InterPro" id="IPR022877">
    <property type="entry name" value="UPF0173"/>
</dbReference>
<evidence type="ECO:0000256" key="3">
    <source>
        <dbReference type="ARBA" id="ARBA00034301"/>
    </source>
</evidence>
<dbReference type="PANTHER" id="PTHR43546:SF3">
    <property type="entry name" value="UPF0173 METAL-DEPENDENT HYDROLASE MJ1163"/>
    <property type="match status" value="1"/>
</dbReference>
<comment type="function">
    <text evidence="3">Counteracts the endogenous Pycsar antiviral defense system. Phosphodiesterase that enables metal-dependent hydrolysis of host cyclic nucleotide Pycsar defense signals such as cCMP and cUMP.</text>
</comment>
<evidence type="ECO:0000256" key="1">
    <source>
        <dbReference type="ARBA" id="ARBA00022801"/>
    </source>
</evidence>
<dbReference type="RefSeq" id="WP_146807911.1">
    <property type="nucleotide sequence ID" value="NZ_BJXX01000008.1"/>
</dbReference>
<dbReference type="HAMAP" id="MF_00457">
    <property type="entry name" value="UPF0173"/>
    <property type="match status" value="1"/>
</dbReference>